<comment type="subunit">
    <text evidence="12">F-type ATPases have 2 components, F(1) - the catalytic core - and F(0) - the membrane proton channel. F(1) has five subunits: alpha(3), beta(3), gamma(1), delta(1), epsilon(1). F(0) has three main subunits: a(1), b(2) and c(10-14). The alpha and beta chains form an alternating ring which encloses part of the gamma chain. F(1) is attached to F(0) by a central stalk formed by the gamma and epsilon chains, while a peripheral stalk is formed by the delta and b chains.</text>
</comment>
<keyword evidence="3 12" id="KW-0138">CF(0)</keyword>
<evidence type="ECO:0000256" key="1">
    <source>
        <dbReference type="ARBA" id="ARBA00005513"/>
    </source>
</evidence>
<keyword evidence="5 12" id="KW-0375">Hydrogen ion transport</keyword>
<comment type="subcellular location">
    <subcellularLocation>
        <location evidence="12">Cell membrane</location>
        <topology evidence="12">Single-pass membrane protein</topology>
    </subcellularLocation>
    <subcellularLocation>
        <location evidence="11">Endomembrane system</location>
        <topology evidence="11">Single-pass membrane protein</topology>
    </subcellularLocation>
</comment>
<evidence type="ECO:0000256" key="2">
    <source>
        <dbReference type="ARBA" id="ARBA00022448"/>
    </source>
</evidence>
<evidence type="ECO:0000313" key="16">
    <source>
        <dbReference type="Proteomes" id="UP000177369"/>
    </source>
</evidence>
<name>A0A1F5GBG8_9BACT</name>
<comment type="function">
    <text evidence="10 12">F(1)F(0) ATP synthase produces ATP from ADP in the presence of a proton or sodium gradient. F-type ATPases consist of two structural domains, F(1) containing the extramembraneous catalytic core and F(0) containing the membrane proton channel, linked together by a central stalk and a peripheral stalk. During catalysis, ATP synthesis in the catalytic domain of F(1) is coupled via a rotary mechanism of the central stalk subunits to proton translocation.</text>
</comment>
<comment type="function">
    <text evidence="12">Component of the F(0) channel, it forms part of the peripheral stalk, linking F(1) to F(0).</text>
</comment>
<dbReference type="Proteomes" id="UP000177369">
    <property type="component" value="Unassembled WGS sequence"/>
</dbReference>
<dbReference type="GO" id="GO:0046961">
    <property type="term" value="F:proton-transporting ATPase activity, rotational mechanism"/>
    <property type="evidence" value="ECO:0007669"/>
    <property type="project" value="TreeGrafter"/>
</dbReference>
<evidence type="ECO:0000256" key="8">
    <source>
        <dbReference type="ARBA" id="ARBA00023136"/>
    </source>
</evidence>
<dbReference type="NCBIfam" id="TIGR01144">
    <property type="entry name" value="ATP_synt_b"/>
    <property type="match status" value="1"/>
</dbReference>
<organism evidence="15 16">
    <name type="scientific">Candidatus Curtissbacteria bacterium RIFCSPHIGHO2_02_FULL_40_16b</name>
    <dbReference type="NCBI Taxonomy" id="1797714"/>
    <lineage>
        <taxon>Bacteria</taxon>
        <taxon>Candidatus Curtissiibacteriota</taxon>
    </lineage>
</organism>
<dbReference type="GO" id="GO:0045259">
    <property type="term" value="C:proton-transporting ATP synthase complex"/>
    <property type="evidence" value="ECO:0007669"/>
    <property type="project" value="UniProtKB-KW"/>
</dbReference>
<evidence type="ECO:0000256" key="10">
    <source>
        <dbReference type="ARBA" id="ARBA00025198"/>
    </source>
</evidence>
<dbReference type="PANTHER" id="PTHR33445">
    <property type="entry name" value="ATP SYNTHASE SUBUNIT B', CHLOROPLASTIC"/>
    <property type="match status" value="1"/>
</dbReference>
<keyword evidence="12" id="KW-1003">Cell membrane</keyword>
<dbReference type="HAMAP" id="MF_01398">
    <property type="entry name" value="ATP_synth_b_bprime"/>
    <property type="match status" value="1"/>
</dbReference>
<comment type="caution">
    <text evidence="15">The sequence shown here is derived from an EMBL/GenBank/DDBJ whole genome shotgun (WGS) entry which is preliminary data.</text>
</comment>
<keyword evidence="8 12" id="KW-0472">Membrane</keyword>
<dbReference type="AlphaFoldDB" id="A0A1F5GBG8"/>
<keyword evidence="4 12" id="KW-0812">Transmembrane</keyword>
<dbReference type="GO" id="GO:0012505">
    <property type="term" value="C:endomembrane system"/>
    <property type="evidence" value="ECO:0007669"/>
    <property type="project" value="UniProtKB-SubCell"/>
</dbReference>
<proteinExistence type="inferred from homology"/>
<dbReference type="InterPro" id="IPR050059">
    <property type="entry name" value="ATP_synthase_B_chain"/>
</dbReference>
<dbReference type="CDD" id="cd06503">
    <property type="entry name" value="ATP-synt_Fo_b"/>
    <property type="match status" value="1"/>
</dbReference>
<dbReference type="STRING" id="1797714.A3D04_00125"/>
<feature type="transmembrane region" description="Helical" evidence="12">
    <location>
        <begin position="12"/>
        <end position="28"/>
    </location>
</feature>
<evidence type="ECO:0000256" key="14">
    <source>
        <dbReference type="SAM" id="Coils"/>
    </source>
</evidence>
<reference evidence="15 16" key="1">
    <citation type="journal article" date="2016" name="Nat. Commun.">
        <title>Thousands of microbial genomes shed light on interconnected biogeochemical processes in an aquifer system.</title>
        <authorList>
            <person name="Anantharaman K."/>
            <person name="Brown C.T."/>
            <person name="Hug L.A."/>
            <person name="Sharon I."/>
            <person name="Castelle C.J."/>
            <person name="Probst A.J."/>
            <person name="Thomas B.C."/>
            <person name="Singh A."/>
            <person name="Wilkins M.J."/>
            <person name="Karaoz U."/>
            <person name="Brodie E.L."/>
            <person name="Williams K.H."/>
            <person name="Hubbard S.S."/>
            <person name="Banfield J.F."/>
        </authorList>
    </citation>
    <scope>NUCLEOTIDE SEQUENCE [LARGE SCALE GENOMIC DNA]</scope>
</reference>
<sequence length="168" mass="18988">MEILENFGIQPTLLAAQIVNFAIILFLLKKFFYKPILKVLGDRKQRIEESLKNADLIEERLQKTQEQSKKIIEGTQNQAQVLLTDAKKESGRISEKAALDAKKAVEKALADAKDQIEAERQSMQKKLEKDTLELVAAVVKKVLDRNLKSGEKQELTTSAAKQITKQIQ</sequence>
<evidence type="ECO:0000256" key="3">
    <source>
        <dbReference type="ARBA" id="ARBA00022547"/>
    </source>
</evidence>
<dbReference type="InterPro" id="IPR005864">
    <property type="entry name" value="ATP_synth_F0_bsu_bac"/>
</dbReference>
<evidence type="ECO:0000256" key="13">
    <source>
        <dbReference type="RuleBase" id="RU003848"/>
    </source>
</evidence>
<comment type="similarity">
    <text evidence="1 12 13">Belongs to the ATPase B chain family.</text>
</comment>
<evidence type="ECO:0000256" key="7">
    <source>
        <dbReference type="ARBA" id="ARBA00023065"/>
    </source>
</evidence>
<dbReference type="SUPFAM" id="SSF81573">
    <property type="entry name" value="F1F0 ATP synthase subunit B, membrane domain"/>
    <property type="match status" value="1"/>
</dbReference>
<dbReference type="GO" id="GO:0046933">
    <property type="term" value="F:proton-transporting ATP synthase activity, rotational mechanism"/>
    <property type="evidence" value="ECO:0007669"/>
    <property type="project" value="UniProtKB-UniRule"/>
</dbReference>
<evidence type="ECO:0000256" key="9">
    <source>
        <dbReference type="ARBA" id="ARBA00023310"/>
    </source>
</evidence>
<feature type="coiled-coil region" evidence="14">
    <location>
        <begin position="102"/>
        <end position="133"/>
    </location>
</feature>
<dbReference type="EMBL" id="MFBD01000009">
    <property type="protein sequence ID" value="OGD89211.1"/>
    <property type="molecule type" value="Genomic_DNA"/>
</dbReference>
<keyword evidence="14" id="KW-0175">Coiled coil</keyword>
<evidence type="ECO:0000256" key="11">
    <source>
        <dbReference type="ARBA" id="ARBA00037847"/>
    </source>
</evidence>
<evidence type="ECO:0000256" key="12">
    <source>
        <dbReference type="HAMAP-Rule" id="MF_01398"/>
    </source>
</evidence>
<evidence type="ECO:0000256" key="6">
    <source>
        <dbReference type="ARBA" id="ARBA00022989"/>
    </source>
</evidence>
<keyword evidence="6 12" id="KW-1133">Transmembrane helix</keyword>
<evidence type="ECO:0000256" key="4">
    <source>
        <dbReference type="ARBA" id="ARBA00022692"/>
    </source>
</evidence>
<keyword evidence="7 12" id="KW-0406">Ion transport</keyword>
<keyword evidence="2 12" id="KW-0813">Transport</keyword>
<evidence type="ECO:0000256" key="5">
    <source>
        <dbReference type="ARBA" id="ARBA00022781"/>
    </source>
</evidence>
<keyword evidence="9 12" id="KW-0066">ATP synthesis</keyword>
<dbReference type="PANTHER" id="PTHR33445:SF2">
    <property type="entry name" value="ATP SYNTHASE SUBUNIT B', CHLOROPLASTIC"/>
    <property type="match status" value="1"/>
</dbReference>
<gene>
    <name evidence="12" type="primary">atpF</name>
    <name evidence="15" type="ORF">A3D04_00125</name>
</gene>
<dbReference type="Pfam" id="PF00430">
    <property type="entry name" value="ATP-synt_B"/>
    <property type="match status" value="1"/>
</dbReference>
<dbReference type="Gene3D" id="6.10.250.1580">
    <property type="match status" value="1"/>
</dbReference>
<dbReference type="GO" id="GO:0005886">
    <property type="term" value="C:plasma membrane"/>
    <property type="evidence" value="ECO:0007669"/>
    <property type="project" value="UniProtKB-SubCell"/>
</dbReference>
<dbReference type="InterPro" id="IPR002146">
    <property type="entry name" value="ATP_synth_b/b'su_bac/chlpt"/>
</dbReference>
<accession>A0A1F5GBG8</accession>
<evidence type="ECO:0000313" key="15">
    <source>
        <dbReference type="EMBL" id="OGD89211.1"/>
    </source>
</evidence>
<protein>
    <recommendedName>
        <fullName evidence="12">ATP synthase subunit b</fullName>
    </recommendedName>
    <alternativeName>
        <fullName evidence="12">ATP synthase F(0) sector subunit b</fullName>
    </alternativeName>
    <alternativeName>
        <fullName evidence="12">ATPase subunit I</fullName>
    </alternativeName>
    <alternativeName>
        <fullName evidence="12">F-type ATPase subunit b</fullName>
        <shortName evidence="12">F-ATPase subunit b</shortName>
    </alternativeName>
</protein>
<dbReference type="InterPro" id="IPR028987">
    <property type="entry name" value="ATP_synth_B-like_membr_sf"/>
</dbReference>